<keyword evidence="2" id="KW-1185">Reference proteome</keyword>
<dbReference type="SUPFAM" id="SSF109854">
    <property type="entry name" value="DinB/YfiT-like putative metalloenzymes"/>
    <property type="match status" value="1"/>
</dbReference>
<sequence length="192" mass="20199">MITPAADLDAAIAAVREVLTPETDRDWAALPGTGDWAAQQTAAHIGDCLVSYAGQLVARPADRYVRFLAVAEDGSSPADALEFALAGAAILAAVVRTTEASVRAFHPTGPAGPAEFAALGCGELLVHGEDIARGLGRSLTPPPELCTHLLKELFPTAAPSLGDVDPWTALKWATDRADLPGRPRQTGWRWRS</sequence>
<dbReference type="Proteomes" id="UP001144096">
    <property type="component" value="Unassembled WGS sequence"/>
</dbReference>
<gene>
    <name evidence="1" type="ORF">M8542_19260</name>
</gene>
<name>A0A9X2SJQ0_9PSEU</name>
<evidence type="ECO:0008006" key="3">
    <source>
        <dbReference type="Google" id="ProtNLM"/>
    </source>
</evidence>
<dbReference type="AlphaFoldDB" id="A0A9X2SJQ0"/>
<comment type="caution">
    <text evidence="1">The sequence shown here is derived from an EMBL/GenBank/DDBJ whole genome shotgun (WGS) entry which is preliminary data.</text>
</comment>
<accession>A0A9X2SJQ0</accession>
<evidence type="ECO:0000313" key="1">
    <source>
        <dbReference type="EMBL" id="MCR6484972.1"/>
    </source>
</evidence>
<dbReference type="InterPro" id="IPR034660">
    <property type="entry name" value="DinB/YfiT-like"/>
</dbReference>
<reference evidence="1" key="1">
    <citation type="submission" date="2022-06" db="EMBL/GenBank/DDBJ databases">
        <title>Amycolatopsis iheyaensis sp. nov., a new species of the genus Amycolatopsis isolated from soil in Iheya island, Japan.</title>
        <authorList>
            <person name="Ngamcharungchit C."/>
            <person name="Kanto H."/>
            <person name="Take A."/>
            <person name="Intra B."/>
            <person name="Matsumoto A."/>
            <person name="Panbangred W."/>
            <person name="Inahashi Y."/>
        </authorList>
    </citation>
    <scope>NUCLEOTIDE SEQUENCE</scope>
    <source>
        <strain evidence="1">OK19-0408</strain>
    </source>
</reference>
<dbReference type="EMBL" id="JAMXQV010000009">
    <property type="protein sequence ID" value="MCR6484972.1"/>
    <property type="molecule type" value="Genomic_DNA"/>
</dbReference>
<evidence type="ECO:0000313" key="2">
    <source>
        <dbReference type="Proteomes" id="UP001144096"/>
    </source>
</evidence>
<dbReference type="RefSeq" id="WP_257921590.1">
    <property type="nucleotide sequence ID" value="NZ_JAMXQV010000009.1"/>
</dbReference>
<protein>
    <recommendedName>
        <fullName evidence="3">Mycothiol-dependent maleylpyruvate isomerase metal-binding domain-containing protein</fullName>
    </recommendedName>
</protein>
<proteinExistence type="predicted"/>
<organism evidence="1 2">
    <name type="scientific">Amycolatopsis iheyensis</name>
    <dbReference type="NCBI Taxonomy" id="2945988"/>
    <lineage>
        <taxon>Bacteria</taxon>
        <taxon>Bacillati</taxon>
        <taxon>Actinomycetota</taxon>
        <taxon>Actinomycetes</taxon>
        <taxon>Pseudonocardiales</taxon>
        <taxon>Pseudonocardiaceae</taxon>
        <taxon>Amycolatopsis</taxon>
    </lineage>
</organism>